<comment type="caution">
    <text evidence="2">The sequence shown here is derived from an EMBL/GenBank/DDBJ whole genome shotgun (WGS) entry which is preliminary data.</text>
</comment>
<proteinExistence type="predicted"/>
<keyword evidence="3" id="KW-1185">Reference proteome</keyword>
<feature type="region of interest" description="Disordered" evidence="1">
    <location>
        <begin position="84"/>
        <end position="130"/>
    </location>
</feature>
<organism evidence="2 3">
    <name type="scientific">Chaetomium fimeti</name>
    <dbReference type="NCBI Taxonomy" id="1854472"/>
    <lineage>
        <taxon>Eukaryota</taxon>
        <taxon>Fungi</taxon>
        <taxon>Dikarya</taxon>
        <taxon>Ascomycota</taxon>
        <taxon>Pezizomycotina</taxon>
        <taxon>Sordariomycetes</taxon>
        <taxon>Sordariomycetidae</taxon>
        <taxon>Sordariales</taxon>
        <taxon>Chaetomiaceae</taxon>
        <taxon>Chaetomium</taxon>
    </lineage>
</organism>
<evidence type="ECO:0000256" key="1">
    <source>
        <dbReference type="SAM" id="MobiDB-lite"/>
    </source>
</evidence>
<sequence>MAWKTCSQAGQSCERPKAQLRKLSKSAVDPRSLRRKHRERYGVCPGGPSSPGRRTANPCLRRAKTVVIVLHVGQLDESVGLGRTLGPPHQPFRVGQPKPPIPIPRRPVRNPAAKDGGHSAKPDKHDLPAQPLLQGCLSHAVGQARAQASTLEMRKRRHKSKERCSSKDKVCGTHGMRNHSTWNLRRWDKRSSEDAPSGPGPKQAVSCTLSSRTPQTRNQSRIGVRRGATPCAQRQSKAQASWAFRSRPALGCSLGAELAHLLAPPSGR</sequence>
<accession>A0AAE0HHG9</accession>
<feature type="compositionally biased region" description="Basic and acidic residues" evidence="1">
    <location>
        <begin position="162"/>
        <end position="171"/>
    </location>
</feature>
<gene>
    <name evidence="2" type="ORF">B0H64DRAFT_171913</name>
</gene>
<name>A0AAE0HHG9_9PEZI</name>
<feature type="compositionally biased region" description="Polar residues" evidence="1">
    <location>
        <begin position="1"/>
        <end position="11"/>
    </location>
</feature>
<reference evidence="2" key="1">
    <citation type="journal article" date="2023" name="Mol. Phylogenet. Evol.">
        <title>Genome-scale phylogeny and comparative genomics of the fungal order Sordariales.</title>
        <authorList>
            <person name="Hensen N."/>
            <person name="Bonometti L."/>
            <person name="Westerberg I."/>
            <person name="Brannstrom I.O."/>
            <person name="Guillou S."/>
            <person name="Cros-Aarteil S."/>
            <person name="Calhoun S."/>
            <person name="Haridas S."/>
            <person name="Kuo A."/>
            <person name="Mondo S."/>
            <person name="Pangilinan J."/>
            <person name="Riley R."/>
            <person name="LaButti K."/>
            <person name="Andreopoulos B."/>
            <person name="Lipzen A."/>
            <person name="Chen C."/>
            <person name="Yan M."/>
            <person name="Daum C."/>
            <person name="Ng V."/>
            <person name="Clum A."/>
            <person name="Steindorff A."/>
            <person name="Ohm R.A."/>
            <person name="Martin F."/>
            <person name="Silar P."/>
            <person name="Natvig D.O."/>
            <person name="Lalanne C."/>
            <person name="Gautier V."/>
            <person name="Ament-Velasquez S.L."/>
            <person name="Kruys A."/>
            <person name="Hutchinson M.I."/>
            <person name="Powell A.J."/>
            <person name="Barry K."/>
            <person name="Miller A.N."/>
            <person name="Grigoriev I.V."/>
            <person name="Debuchy R."/>
            <person name="Gladieux P."/>
            <person name="Hiltunen Thoren M."/>
            <person name="Johannesson H."/>
        </authorList>
    </citation>
    <scope>NUCLEOTIDE SEQUENCE</scope>
    <source>
        <strain evidence="2">CBS 168.71</strain>
    </source>
</reference>
<feature type="compositionally biased region" description="Basic and acidic residues" evidence="1">
    <location>
        <begin position="115"/>
        <end position="127"/>
    </location>
</feature>
<dbReference type="AlphaFoldDB" id="A0AAE0HHG9"/>
<feature type="region of interest" description="Disordered" evidence="1">
    <location>
        <begin position="1"/>
        <end position="57"/>
    </location>
</feature>
<evidence type="ECO:0000313" key="2">
    <source>
        <dbReference type="EMBL" id="KAK3296535.1"/>
    </source>
</evidence>
<feature type="region of interest" description="Disordered" evidence="1">
    <location>
        <begin position="147"/>
        <end position="242"/>
    </location>
</feature>
<dbReference type="RefSeq" id="XP_062660049.1">
    <property type="nucleotide sequence ID" value="XM_062798781.1"/>
</dbReference>
<dbReference type="Proteomes" id="UP001278766">
    <property type="component" value="Unassembled WGS sequence"/>
</dbReference>
<protein>
    <submittedName>
        <fullName evidence="2">Uncharacterized protein</fullName>
    </submittedName>
</protein>
<dbReference type="GeneID" id="87835729"/>
<evidence type="ECO:0000313" key="3">
    <source>
        <dbReference type="Proteomes" id="UP001278766"/>
    </source>
</evidence>
<dbReference type="EMBL" id="JAUEPN010000004">
    <property type="protein sequence ID" value="KAK3296535.1"/>
    <property type="molecule type" value="Genomic_DNA"/>
</dbReference>
<reference evidence="2" key="2">
    <citation type="submission" date="2023-06" db="EMBL/GenBank/DDBJ databases">
        <authorList>
            <consortium name="Lawrence Berkeley National Laboratory"/>
            <person name="Haridas S."/>
            <person name="Hensen N."/>
            <person name="Bonometti L."/>
            <person name="Westerberg I."/>
            <person name="Brannstrom I.O."/>
            <person name="Guillou S."/>
            <person name="Cros-Aarteil S."/>
            <person name="Calhoun S."/>
            <person name="Kuo A."/>
            <person name="Mondo S."/>
            <person name="Pangilinan J."/>
            <person name="Riley R."/>
            <person name="Labutti K."/>
            <person name="Andreopoulos B."/>
            <person name="Lipzen A."/>
            <person name="Chen C."/>
            <person name="Yanf M."/>
            <person name="Daum C."/>
            <person name="Ng V."/>
            <person name="Clum A."/>
            <person name="Steindorff A."/>
            <person name="Ohm R."/>
            <person name="Martin F."/>
            <person name="Silar P."/>
            <person name="Natvig D."/>
            <person name="Lalanne C."/>
            <person name="Gautier V."/>
            <person name="Ament-Velasquez S.L."/>
            <person name="Kruys A."/>
            <person name="Hutchinson M.I."/>
            <person name="Powell A.J."/>
            <person name="Barry K."/>
            <person name="Miller A.N."/>
            <person name="Grigoriev I.V."/>
            <person name="Debuchy R."/>
            <person name="Gladieux P."/>
            <person name="Thoren M.H."/>
            <person name="Johannesson H."/>
        </authorList>
    </citation>
    <scope>NUCLEOTIDE SEQUENCE</scope>
    <source>
        <strain evidence="2">CBS 168.71</strain>
    </source>
</reference>
<feature type="compositionally biased region" description="Polar residues" evidence="1">
    <location>
        <begin position="205"/>
        <end position="221"/>
    </location>
</feature>